<dbReference type="Pfam" id="PF13419">
    <property type="entry name" value="HAD_2"/>
    <property type="match status" value="1"/>
</dbReference>
<name>E3T311_9ZZZZ</name>
<dbReference type="SUPFAM" id="SSF56784">
    <property type="entry name" value="HAD-like"/>
    <property type="match status" value="1"/>
</dbReference>
<dbReference type="EMBL" id="GU191798">
    <property type="protein sequence ID" value="ACZ28623.1"/>
    <property type="molecule type" value="Genomic_DNA"/>
</dbReference>
<organism evidence="1">
    <name type="scientific">uncultured organism</name>
    <dbReference type="NCBI Taxonomy" id="155900"/>
    <lineage>
        <taxon>unclassified sequences</taxon>
        <taxon>environmental samples</taxon>
    </lineage>
</organism>
<dbReference type="PANTHER" id="PTHR42896:SF2">
    <property type="entry name" value="CBBY-LIKE PROTEIN"/>
    <property type="match status" value="1"/>
</dbReference>
<dbReference type="GO" id="GO:0016787">
    <property type="term" value="F:hydrolase activity"/>
    <property type="evidence" value="ECO:0007669"/>
    <property type="project" value="InterPro"/>
</dbReference>
<dbReference type="InterPro" id="IPR023198">
    <property type="entry name" value="PGP-like_dom2"/>
</dbReference>
<evidence type="ECO:0000313" key="1">
    <source>
        <dbReference type="EMBL" id="ACZ28623.1"/>
    </source>
</evidence>
<sequence>MESIGLDIKWTWEEFKAMLHIPGSKNRLKLELEKLNLATEKKETYIKEFEFLKKNIYIQKYLPEIKLREGVKSLIDEAIQSNIRLAIVSTSYESQIISLLNSKLHDVQHYFEVILGKESGKKTANNGYLYKKCLQITNCSPGEVIVIEDSEEGLEAAVCAGISTAVFYNDYTFGSAFKKAKLVAPSLKHFNLKKLIDICLE</sequence>
<proteinExistence type="predicted"/>
<reference evidence="1" key="1">
    <citation type="journal article" date="2011" name="ISME J.">
        <title>Comparative metagenomics of microbial communities inhabiting deep-sea hydrothermal vent chimneys with contrasting chemistries.</title>
        <authorList>
            <person name="Xie W."/>
            <person name="Wang F."/>
            <person name="Guo L."/>
            <person name="Chen Z."/>
            <person name="Sievert S.M."/>
            <person name="Meng J."/>
            <person name="Huang G."/>
            <person name="Li Y."/>
            <person name="Yan Q."/>
            <person name="Wu S."/>
            <person name="Wang X."/>
            <person name="Chen S."/>
            <person name="He G."/>
            <person name="Xiao X."/>
            <person name="Xu A."/>
        </authorList>
    </citation>
    <scope>NUCLEOTIDE SEQUENCE</scope>
</reference>
<dbReference type="InterPro" id="IPR023214">
    <property type="entry name" value="HAD_sf"/>
</dbReference>
<accession>E3T311</accession>
<protein>
    <submittedName>
        <fullName evidence="1">Phosphatase/phosphohexomutase HAD superfamily</fullName>
    </submittedName>
</protein>
<dbReference type="InterPro" id="IPR044999">
    <property type="entry name" value="CbbY-like"/>
</dbReference>
<dbReference type="InterPro" id="IPR036412">
    <property type="entry name" value="HAD-like_sf"/>
</dbReference>
<dbReference type="InterPro" id="IPR041492">
    <property type="entry name" value="HAD_2"/>
</dbReference>
<dbReference type="Gene3D" id="1.10.150.240">
    <property type="entry name" value="Putative phosphatase, domain 2"/>
    <property type="match status" value="1"/>
</dbReference>
<dbReference type="AlphaFoldDB" id="E3T311"/>
<dbReference type="Gene3D" id="3.40.50.1000">
    <property type="entry name" value="HAD superfamily/HAD-like"/>
    <property type="match status" value="1"/>
</dbReference>
<dbReference type="PANTHER" id="PTHR42896">
    <property type="entry name" value="XYLULOSE-1,5-BISPHOSPHATE (XUBP) PHOSPHATASE"/>
    <property type="match status" value="1"/>
</dbReference>